<dbReference type="Proteomes" id="UP000683139">
    <property type="component" value="Unassembled WGS sequence"/>
</dbReference>
<keyword evidence="1" id="KW-1133">Transmembrane helix</keyword>
<dbReference type="EMBL" id="BOSE01000010">
    <property type="protein sequence ID" value="GIP18667.1"/>
    <property type="molecule type" value="Genomic_DNA"/>
</dbReference>
<reference evidence="2" key="1">
    <citation type="submission" date="2021-03" db="EMBL/GenBank/DDBJ databases">
        <title>Antimicrobial resistance genes in bacteria isolated from Japanese honey, and their potential for conferring macrolide and lincosamide resistance in the American foulbrood pathogen Paenibacillus larvae.</title>
        <authorList>
            <person name="Okamoto M."/>
            <person name="Kumagai M."/>
            <person name="Kanamori H."/>
            <person name="Takamatsu D."/>
        </authorList>
    </citation>
    <scope>NUCLEOTIDE SEQUENCE</scope>
    <source>
        <strain evidence="2">J40TS1</strain>
    </source>
</reference>
<accession>A0A920CVX6</accession>
<proteinExistence type="predicted"/>
<name>A0A920CVX6_9BACL</name>
<organism evidence="2 3">
    <name type="scientific">Paenibacillus montaniterrae</name>
    <dbReference type="NCBI Taxonomy" id="429341"/>
    <lineage>
        <taxon>Bacteria</taxon>
        <taxon>Bacillati</taxon>
        <taxon>Bacillota</taxon>
        <taxon>Bacilli</taxon>
        <taxon>Bacillales</taxon>
        <taxon>Paenibacillaceae</taxon>
        <taxon>Paenibacillus</taxon>
    </lineage>
</organism>
<sequence>MIDYKRNFKKVEKGFYIAIVGSTLVVISFIPYLGVLELVCFFVGWTMVFMINEIEKYIDVVKEDGVKMKNTMGSRVSLKSILLTALGFGFIIFALIDILEFYQLFLFVVGIALLLFSFRLNK</sequence>
<gene>
    <name evidence="2" type="ORF">J40TS1_43090</name>
</gene>
<feature type="transmembrane region" description="Helical" evidence="1">
    <location>
        <begin position="76"/>
        <end position="96"/>
    </location>
</feature>
<dbReference type="AlphaFoldDB" id="A0A920CVX6"/>
<keyword evidence="1" id="KW-0472">Membrane</keyword>
<keyword evidence="3" id="KW-1185">Reference proteome</keyword>
<evidence type="ECO:0000313" key="2">
    <source>
        <dbReference type="EMBL" id="GIP18667.1"/>
    </source>
</evidence>
<feature type="transmembrane region" description="Helical" evidence="1">
    <location>
        <begin position="36"/>
        <end position="55"/>
    </location>
</feature>
<protein>
    <submittedName>
        <fullName evidence="2">Uncharacterized protein</fullName>
    </submittedName>
</protein>
<keyword evidence="1" id="KW-0812">Transmembrane</keyword>
<comment type="caution">
    <text evidence="2">The sequence shown here is derived from an EMBL/GenBank/DDBJ whole genome shotgun (WGS) entry which is preliminary data.</text>
</comment>
<dbReference type="RefSeq" id="WP_213519331.1">
    <property type="nucleotide sequence ID" value="NZ_BOSE01000010.1"/>
</dbReference>
<evidence type="ECO:0000313" key="3">
    <source>
        <dbReference type="Proteomes" id="UP000683139"/>
    </source>
</evidence>
<evidence type="ECO:0000256" key="1">
    <source>
        <dbReference type="SAM" id="Phobius"/>
    </source>
</evidence>
<feature type="transmembrane region" description="Helical" evidence="1">
    <location>
        <begin position="102"/>
        <end position="120"/>
    </location>
</feature>